<organism evidence="1 2">
    <name type="scientific">Actinoplanes nipponensis</name>
    <dbReference type="NCBI Taxonomy" id="135950"/>
    <lineage>
        <taxon>Bacteria</taxon>
        <taxon>Bacillati</taxon>
        <taxon>Actinomycetota</taxon>
        <taxon>Actinomycetes</taxon>
        <taxon>Micromonosporales</taxon>
        <taxon>Micromonosporaceae</taxon>
        <taxon>Actinoplanes</taxon>
    </lineage>
</organism>
<protein>
    <submittedName>
        <fullName evidence="1">Uncharacterized protein</fullName>
    </submittedName>
</protein>
<evidence type="ECO:0000313" key="2">
    <source>
        <dbReference type="Proteomes" id="UP000647172"/>
    </source>
</evidence>
<dbReference type="Proteomes" id="UP000647172">
    <property type="component" value="Unassembled WGS sequence"/>
</dbReference>
<keyword evidence="2" id="KW-1185">Reference proteome</keyword>
<gene>
    <name evidence="1" type="ORF">Ani05nite_80910</name>
</gene>
<accession>A0A919JSE4</accession>
<reference evidence="1" key="1">
    <citation type="submission" date="2021-01" db="EMBL/GenBank/DDBJ databases">
        <title>Whole genome shotgun sequence of Actinoplanes nipponensis NBRC 14063.</title>
        <authorList>
            <person name="Komaki H."/>
            <person name="Tamura T."/>
        </authorList>
    </citation>
    <scope>NUCLEOTIDE SEQUENCE</scope>
    <source>
        <strain evidence="1">NBRC 14063</strain>
    </source>
</reference>
<dbReference type="AlphaFoldDB" id="A0A919JSE4"/>
<dbReference type="RefSeq" id="WP_203777484.1">
    <property type="nucleotide sequence ID" value="NZ_BAAAYJ010000110.1"/>
</dbReference>
<proteinExistence type="predicted"/>
<comment type="caution">
    <text evidence="1">The sequence shown here is derived from an EMBL/GenBank/DDBJ whole genome shotgun (WGS) entry which is preliminary data.</text>
</comment>
<evidence type="ECO:0000313" key="1">
    <source>
        <dbReference type="EMBL" id="GIE54557.1"/>
    </source>
</evidence>
<sequence>MAESDSVATSTIAVHREAWDSFCPNLPAEVAAMVAPPVTVTAFPVAGAGPAVTAVRKAKQATLRGNMPSVPAYGKGRRAK</sequence>
<dbReference type="EMBL" id="BOMQ01000105">
    <property type="protein sequence ID" value="GIE54557.1"/>
    <property type="molecule type" value="Genomic_DNA"/>
</dbReference>
<name>A0A919JSE4_9ACTN</name>